<gene>
    <name evidence="4" type="ORF">M6B38_383145</name>
</gene>
<name>A0AAX6G4F8_IRIPA</name>
<dbReference type="Pfam" id="PF04654">
    <property type="entry name" value="DUF599"/>
    <property type="match status" value="1"/>
</dbReference>
<dbReference type="InterPro" id="IPR006747">
    <property type="entry name" value="DUF599"/>
</dbReference>
<evidence type="ECO:0000313" key="5">
    <source>
        <dbReference type="Proteomes" id="UP001140949"/>
    </source>
</evidence>
<feature type="chain" id="PRO_5043388321" evidence="3">
    <location>
        <begin position="21"/>
        <end position="185"/>
    </location>
</feature>
<keyword evidence="2" id="KW-1133">Transmembrane helix</keyword>
<evidence type="ECO:0000256" key="1">
    <source>
        <dbReference type="SAM" id="MobiDB-lite"/>
    </source>
</evidence>
<evidence type="ECO:0000313" key="4">
    <source>
        <dbReference type="EMBL" id="KAJ6823569.1"/>
    </source>
</evidence>
<accession>A0AAX6G4F8</accession>
<dbReference type="PANTHER" id="PTHR31168:SF21">
    <property type="entry name" value="EMB|CAB89385.1"/>
    <property type="match status" value="1"/>
</dbReference>
<evidence type="ECO:0000256" key="2">
    <source>
        <dbReference type="SAM" id="Phobius"/>
    </source>
</evidence>
<feature type="transmembrane region" description="Helical" evidence="2">
    <location>
        <begin position="51"/>
        <end position="71"/>
    </location>
</feature>
<dbReference type="PANTHER" id="PTHR31168">
    <property type="entry name" value="OS02G0292800 PROTEIN"/>
    <property type="match status" value="1"/>
</dbReference>
<reference evidence="4" key="1">
    <citation type="journal article" date="2023" name="GigaByte">
        <title>Genome assembly of the bearded iris, Iris pallida Lam.</title>
        <authorList>
            <person name="Bruccoleri R.E."/>
            <person name="Oakeley E.J."/>
            <person name="Faust A.M.E."/>
            <person name="Altorfer M."/>
            <person name="Dessus-Babus S."/>
            <person name="Burckhardt D."/>
            <person name="Oertli M."/>
            <person name="Naumann U."/>
            <person name="Petersen F."/>
            <person name="Wong J."/>
        </authorList>
    </citation>
    <scope>NUCLEOTIDE SEQUENCE</scope>
    <source>
        <strain evidence="4">GSM-AAB239-AS_SAM_17_03QT</strain>
    </source>
</reference>
<comment type="caution">
    <text evidence="4">The sequence shown here is derived from an EMBL/GenBank/DDBJ whole genome shotgun (WGS) entry which is preliminary data.</text>
</comment>
<reference evidence="4" key="2">
    <citation type="submission" date="2023-04" db="EMBL/GenBank/DDBJ databases">
        <authorList>
            <person name="Bruccoleri R.E."/>
            <person name="Oakeley E.J."/>
            <person name="Faust A.-M."/>
            <person name="Dessus-Babus S."/>
            <person name="Altorfer M."/>
            <person name="Burckhardt D."/>
            <person name="Oertli M."/>
            <person name="Naumann U."/>
            <person name="Petersen F."/>
            <person name="Wong J."/>
        </authorList>
    </citation>
    <scope>NUCLEOTIDE SEQUENCE</scope>
    <source>
        <strain evidence="4">GSM-AAB239-AS_SAM_17_03QT</strain>
        <tissue evidence="4">Leaf</tissue>
    </source>
</reference>
<dbReference type="EMBL" id="JANAVB010022627">
    <property type="protein sequence ID" value="KAJ6823569.1"/>
    <property type="molecule type" value="Genomic_DNA"/>
</dbReference>
<proteinExistence type="predicted"/>
<organism evidence="4 5">
    <name type="scientific">Iris pallida</name>
    <name type="common">Sweet iris</name>
    <dbReference type="NCBI Taxonomy" id="29817"/>
    <lineage>
        <taxon>Eukaryota</taxon>
        <taxon>Viridiplantae</taxon>
        <taxon>Streptophyta</taxon>
        <taxon>Embryophyta</taxon>
        <taxon>Tracheophyta</taxon>
        <taxon>Spermatophyta</taxon>
        <taxon>Magnoliopsida</taxon>
        <taxon>Liliopsida</taxon>
        <taxon>Asparagales</taxon>
        <taxon>Iridaceae</taxon>
        <taxon>Iridoideae</taxon>
        <taxon>Irideae</taxon>
        <taxon>Iris</taxon>
    </lineage>
</organism>
<protein>
    <submittedName>
        <fullName evidence="4">Uncharacterized protein</fullName>
    </submittedName>
</protein>
<keyword evidence="2" id="KW-0812">Transmembrane</keyword>
<feature type="compositionally biased region" description="Low complexity" evidence="1">
    <location>
        <begin position="158"/>
        <end position="185"/>
    </location>
</feature>
<dbReference type="AlphaFoldDB" id="A0AAX6G4F8"/>
<sequence>MKGLFRGSFFVLASISFVHSLSSSSVATDCEDGSRISAERMVDKGLIDLVLVPSGLAIMFGYHLFLLYRILRFPHTTVVGYENHNMRAWVERMLKASPGETSVALNVISNNMSESSSLASVSISLSSLIGTWIGSTSKLFMTGRSTGTRASPPPPSSTYPSSSASSPPSPASSTRPGTSSTPCTS</sequence>
<evidence type="ECO:0000256" key="3">
    <source>
        <dbReference type="SAM" id="SignalP"/>
    </source>
</evidence>
<feature type="region of interest" description="Disordered" evidence="1">
    <location>
        <begin position="143"/>
        <end position="185"/>
    </location>
</feature>
<keyword evidence="5" id="KW-1185">Reference proteome</keyword>
<keyword evidence="3" id="KW-0732">Signal</keyword>
<feature type="signal peptide" evidence="3">
    <location>
        <begin position="1"/>
        <end position="20"/>
    </location>
</feature>
<dbReference type="Proteomes" id="UP001140949">
    <property type="component" value="Unassembled WGS sequence"/>
</dbReference>
<keyword evidence="2" id="KW-0472">Membrane</keyword>